<dbReference type="Proteomes" id="UP000683000">
    <property type="component" value="Unassembled WGS sequence"/>
</dbReference>
<reference evidence="1" key="1">
    <citation type="submission" date="2021-03" db="EMBL/GenBank/DDBJ databases">
        <title>Evolutionary innovations through gain and loss of genes in the ectomycorrhizal Boletales.</title>
        <authorList>
            <person name="Wu G."/>
            <person name="Miyauchi S."/>
            <person name="Morin E."/>
            <person name="Yang Z.-L."/>
            <person name="Xu J."/>
            <person name="Martin F.M."/>
        </authorList>
    </citation>
    <scope>NUCLEOTIDE SEQUENCE</scope>
    <source>
        <strain evidence="1">BR01</strain>
    </source>
</reference>
<dbReference type="AlphaFoldDB" id="A0A8I2YP92"/>
<protein>
    <submittedName>
        <fullName evidence="1">Uncharacterized protein</fullName>
    </submittedName>
</protein>
<evidence type="ECO:0000313" key="1">
    <source>
        <dbReference type="EMBL" id="KAG6374638.1"/>
    </source>
</evidence>
<name>A0A8I2YP92_9AGAM</name>
<keyword evidence="2" id="KW-1185">Reference proteome</keyword>
<proteinExistence type="predicted"/>
<sequence length="251" mass="28898">MPQDKFTQLRQTYKYNSEAEALFFKDKFQRPALRVEVPDLDLEFTDGFYIGSDPKGRFYYNDDFKKLDKQKEPKSKYTVESAFVDFEVHVNIKFYDPNAKPGSGPYAEFFARDPQNLTAGSGLVGLTDRTGNWKNQTYSRNSATVEKAAGNAHVSITCNVLHKKAEFNADQNSFNKLRDGIKVKGLLYLKDIDKIDSAHYARWYSDHIVFYDNDYTGRDFSGFFFPLESDGTTKIGSEHDKLFNGVKWSHF</sequence>
<dbReference type="OrthoDB" id="2964870at2759"/>
<comment type="caution">
    <text evidence="1">The sequence shown here is derived from an EMBL/GenBank/DDBJ whole genome shotgun (WGS) entry which is preliminary data.</text>
</comment>
<evidence type="ECO:0000313" key="2">
    <source>
        <dbReference type="Proteomes" id="UP000683000"/>
    </source>
</evidence>
<gene>
    <name evidence="1" type="ORF">JVT61DRAFT_4003</name>
</gene>
<dbReference type="EMBL" id="JAGFBS010000017">
    <property type="protein sequence ID" value="KAG6374638.1"/>
    <property type="molecule type" value="Genomic_DNA"/>
</dbReference>
<organism evidence="1 2">
    <name type="scientific">Boletus reticuloceps</name>
    <dbReference type="NCBI Taxonomy" id="495285"/>
    <lineage>
        <taxon>Eukaryota</taxon>
        <taxon>Fungi</taxon>
        <taxon>Dikarya</taxon>
        <taxon>Basidiomycota</taxon>
        <taxon>Agaricomycotina</taxon>
        <taxon>Agaricomycetes</taxon>
        <taxon>Agaricomycetidae</taxon>
        <taxon>Boletales</taxon>
        <taxon>Boletineae</taxon>
        <taxon>Boletaceae</taxon>
        <taxon>Boletoideae</taxon>
        <taxon>Boletus</taxon>
    </lineage>
</organism>
<accession>A0A8I2YP92</accession>